<evidence type="ECO:0000313" key="5">
    <source>
        <dbReference type="Proteomes" id="UP000430368"/>
    </source>
</evidence>
<dbReference type="Pfam" id="PF02492">
    <property type="entry name" value="cobW"/>
    <property type="match status" value="1"/>
</dbReference>
<gene>
    <name evidence="4" type="ORF">FO014_18365</name>
</gene>
<comment type="function">
    <text evidence="1">Zinc chaperone that directly transfers zinc cofactor to target proteins, thereby activating them. Zinc is transferred from the CXCC motif in the GTPase domain to the zinc binding site in target proteins in a process requiring GTP hydrolysis.</text>
</comment>
<reference evidence="4 5" key="1">
    <citation type="submission" date="2019-07" db="EMBL/GenBank/DDBJ databases">
        <title>Serratia dokdonensis sp. nov., an elicitor of systemic resistance in Nicotiana Tabacum.</title>
        <authorList>
            <person name="Son J.-S."/>
            <person name="Hwang Y.-J."/>
            <person name="Lee S.-Y."/>
            <person name="Ghim S.-Y."/>
        </authorList>
    </citation>
    <scope>NUCLEOTIDE SEQUENCE [LARGE SCALE GENOMIC DNA]</scope>
    <source>
        <strain evidence="4 5">KUDC3025</strain>
    </source>
</reference>
<evidence type="ECO:0000256" key="1">
    <source>
        <dbReference type="ARBA" id="ARBA00045658"/>
    </source>
</evidence>
<feature type="domain" description="CobW/HypB/UreG nucleotide-binding" evidence="2">
    <location>
        <begin position="5"/>
        <end position="178"/>
    </location>
</feature>
<dbReference type="InterPro" id="IPR051316">
    <property type="entry name" value="Zinc-reg_GTPase_activator"/>
</dbReference>
<sequence>MTKTNLITGFLGSGKTTTIRHLLANKPENERWAVLVNEFGEIGIDGALLADSGAVLKEIPGGCMCCVNGLPMQVGLNMLLQQAKPDRLLIEPTGLGHPKQILSLLTQETYGGWIDLRATVCLLDARQLRETRYRDNENFRDQLAAADLIMANKRDVWQDADRDALQSWQENAAAGRPVYQIERGQMDVALLDLPRTNHAELPDGQHHHAHAAKQGLAALRLPSNARWRRALNQGQGYTACGWIFDGDTEFDTIGMMEWIRLAPVDRAKGVVRIAEGTLVINRQGQDLSIETRPTPPLDSRIELIHSEDADWNALQSALFKIRLG</sequence>
<dbReference type="Pfam" id="PF07683">
    <property type="entry name" value="CobW_C"/>
    <property type="match status" value="1"/>
</dbReference>
<accession>A0ABX6GRA8</accession>
<dbReference type="Proteomes" id="UP000430368">
    <property type="component" value="Chromosome"/>
</dbReference>
<evidence type="ECO:0000313" key="4">
    <source>
        <dbReference type="EMBL" id="QHA88780.1"/>
    </source>
</evidence>
<dbReference type="RefSeq" id="WP_160030540.1">
    <property type="nucleotide sequence ID" value="NZ_CP041764.1"/>
</dbReference>
<evidence type="ECO:0000259" key="3">
    <source>
        <dbReference type="Pfam" id="PF07683"/>
    </source>
</evidence>
<dbReference type="InterPro" id="IPR003495">
    <property type="entry name" value="CobW/HypB/UreG_nucleotide-bd"/>
</dbReference>
<dbReference type="InterPro" id="IPR027417">
    <property type="entry name" value="P-loop_NTPase"/>
</dbReference>
<dbReference type="InterPro" id="IPR011629">
    <property type="entry name" value="CobW-like_C"/>
</dbReference>
<proteinExistence type="predicted"/>
<dbReference type="Gene3D" id="3.40.50.300">
    <property type="entry name" value="P-loop containing nucleotide triphosphate hydrolases"/>
    <property type="match status" value="1"/>
</dbReference>
<protein>
    <submittedName>
        <fullName evidence="4">GTP-binding protein</fullName>
    </submittedName>
</protein>
<evidence type="ECO:0000259" key="2">
    <source>
        <dbReference type="Pfam" id="PF02492"/>
    </source>
</evidence>
<feature type="domain" description="CobW C-terminal" evidence="3">
    <location>
        <begin position="241"/>
        <end position="319"/>
    </location>
</feature>
<dbReference type="PANTHER" id="PTHR13748:SF46">
    <property type="entry name" value="ZINC CHAPERONE YEIR"/>
    <property type="match status" value="1"/>
</dbReference>
<keyword evidence="5" id="KW-1185">Reference proteome</keyword>
<name>A0ABX6GRA8_9GAMM</name>
<dbReference type="CDD" id="cd03112">
    <property type="entry name" value="CobW-like"/>
    <property type="match status" value="1"/>
</dbReference>
<dbReference type="PANTHER" id="PTHR13748">
    <property type="entry name" value="COBW-RELATED"/>
    <property type="match status" value="1"/>
</dbReference>
<dbReference type="SUPFAM" id="SSF52540">
    <property type="entry name" value="P-loop containing nucleoside triphosphate hydrolases"/>
    <property type="match status" value="1"/>
</dbReference>
<organism evidence="4 5">
    <name type="scientific">Serratia rhizosphaerae</name>
    <dbReference type="NCBI Taxonomy" id="2597702"/>
    <lineage>
        <taxon>Bacteria</taxon>
        <taxon>Pseudomonadati</taxon>
        <taxon>Pseudomonadota</taxon>
        <taxon>Gammaproteobacteria</taxon>
        <taxon>Enterobacterales</taxon>
        <taxon>Yersiniaceae</taxon>
        <taxon>Serratia</taxon>
    </lineage>
</organism>
<dbReference type="EMBL" id="CP041764">
    <property type="protein sequence ID" value="QHA88780.1"/>
    <property type="molecule type" value="Genomic_DNA"/>
</dbReference>